<dbReference type="KEGG" id="vnx:VNE69_05254"/>
<dbReference type="GeneID" id="90541478"/>
<protein>
    <submittedName>
        <fullName evidence="1">Uncharacterized protein</fullName>
    </submittedName>
</protein>
<dbReference type="RefSeq" id="XP_065329810.1">
    <property type="nucleotide sequence ID" value="XM_065473738.1"/>
</dbReference>
<dbReference type="EMBL" id="CP142730">
    <property type="protein sequence ID" value="WUR03665.1"/>
    <property type="molecule type" value="Genomic_DNA"/>
</dbReference>
<name>A0AAX4JCH0_9MICR</name>
<gene>
    <name evidence="1" type="ORF">VNE69_05254</name>
</gene>
<dbReference type="AlphaFoldDB" id="A0AAX4JCH0"/>
<keyword evidence="2" id="KW-1185">Reference proteome</keyword>
<dbReference type="Proteomes" id="UP001334084">
    <property type="component" value="Chromosome 5"/>
</dbReference>
<evidence type="ECO:0000313" key="1">
    <source>
        <dbReference type="EMBL" id="WUR03665.1"/>
    </source>
</evidence>
<evidence type="ECO:0000313" key="2">
    <source>
        <dbReference type="Proteomes" id="UP001334084"/>
    </source>
</evidence>
<proteinExistence type="predicted"/>
<reference evidence="1" key="1">
    <citation type="journal article" date="2024" name="BMC Genomics">
        <title>Functional annotation of a divergent genome using sequence and structure-based similarity.</title>
        <authorList>
            <person name="Svedberg D."/>
            <person name="Winiger R.R."/>
            <person name="Berg A."/>
            <person name="Sharma H."/>
            <person name="Tellgren-Roth C."/>
            <person name="Debrunner-Vossbrinck B.A."/>
            <person name="Vossbrinck C.R."/>
            <person name="Barandun J."/>
        </authorList>
    </citation>
    <scope>NUCLEOTIDE SEQUENCE</scope>
    <source>
        <strain evidence="1">Illinois isolate</strain>
    </source>
</reference>
<accession>A0AAX4JCH0</accession>
<sequence>MFLNKKNNCYYLLMSLYISATIYTDQISGEEIMPFKYLDVNSPTINNMYNQYCSHHIYKKRINISLFSSVLQALYYICHMKECLIQKLFDDRILSLDEEIPNEDVIKNSNSFQKNLKCCKRNENFVKTLFANHNYNNRYLEHGSFLTRFSEFNGRLTINKLQGFRLRMFVETTKFNEIGKLLHDVEHASEFLVKDVRDKLLNRRWIKNDKTYSFVDIVFMEWFFFVKESL</sequence>
<organism evidence="1 2">
    <name type="scientific">Vairimorpha necatrix</name>
    <dbReference type="NCBI Taxonomy" id="6039"/>
    <lineage>
        <taxon>Eukaryota</taxon>
        <taxon>Fungi</taxon>
        <taxon>Fungi incertae sedis</taxon>
        <taxon>Microsporidia</taxon>
        <taxon>Nosematidae</taxon>
        <taxon>Vairimorpha</taxon>
    </lineage>
</organism>